<gene>
    <name evidence="2" type="ORF">JBL43_13300</name>
</gene>
<protein>
    <submittedName>
        <fullName evidence="2">L-histidine N(Alpha)-methyltransferase</fullName>
    </submittedName>
</protein>
<dbReference type="InterPro" id="IPR019257">
    <property type="entry name" value="MeTrfase_dom"/>
</dbReference>
<organism evidence="2 3">
    <name type="scientific">Aureibaculum flavum</name>
    <dbReference type="NCBI Taxonomy" id="2795986"/>
    <lineage>
        <taxon>Bacteria</taxon>
        <taxon>Pseudomonadati</taxon>
        <taxon>Bacteroidota</taxon>
        <taxon>Flavobacteriia</taxon>
        <taxon>Flavobacteriales</taxon>
        <taxon>Flavobacteriaceae</taxon>
        <taxon>Aureibaculum</taxon>
    </lineage>
</organism>
<feature type="domain" description="Histidine-specific methyltransferase SAM-dependent" evidence="1">
    <location>
        <begin position="11"/>
        <end position="71"/>
    </location>
</feature>
<evidence type="ECO:0000259" key="1">
    <source>
        <dbReference type="Pfam" id="PF10017"/>
    </source>
</evidence>
<reference evidence="2 3" key="1">
    <citation type="submission" date="2020-12" db="EMBL/GenBank/DDBJ databases">
        <title>Aureibaculum luteum sp. nov. and Aureibaculum flavum sp. nov., novel members of the family Flavobacteriaceae isolated from Antarctic intertidal sediments.</title>
        <authorList>
            <person name="He X."/>
            <person name="Zhang X."/>
        </authorList>
    </citation>
    <scope>NUCLEOTIDE SEQUENCE [LARGE SCALE GENOMIC DNA]</scope>
    <source>
        <strain evidence="2 3">A20</strain>
    </source>
</reference>
<name>A0ABS0WTC8_9FLAO</name>
<dbReference type="Proteomes" id="UP000623301">
    <property type="component" value="Unassembled WGS sequence"/>
</dbReference>
<dbReference type="Pfam" id="PF10017">
    <property type="entry name" value="Methyltransf_33"/>
    <property type="match status" value="1"/>
</dbReference>
<keyword evidence="3" id="KW-1185">Reference proteome</keyword>
<proteinExistence type="predicted"/>
<evidence type="ECO:0000313" key="3">
    <source>
        <dbReference type="Proteomes" id="UP000623301"/>
    </source>
</evidence>
<sequence length="74" mass="8704">MNNTFAKDGGDLQVLLKKLNKRFNFSNDELIWTELSKKYSLVELDHLAEQSGFRINKHFLDSKHYFIDSLLIKS</sequence>
<comment type="caution">
    <text evidence="2">The sequence shown here is derived from an EMBL/GenBank/DDBJ whole genome shotgun (WGS) entry which is preliminary data.</text>
</comment>
<accession>A0ABS0WTC8</accession>
<dbReference type="RefSeq" id="WP_198841903.1">
    <property type="nucleotide sequence ID" value="NZ_JAEHFJ010000006.1"/>
</dbReference>
<dbReference type="EMBL" id="JAEHFJ010000006">
    <property type="protein sequence ID" value="MBJ2175223.1"/>
    <property type="molecule type" value="Genomic_DNA"/>
</dbReference>
<evidence type="ECO:0000313" key="2">
    <source>
        <dbReference type="EMBL" id="MBJ2175223.1"/>
    </source>
</evidence>